<name>A0A8K0ML19_9ROSA</name>
<comment type="subcellular location">
    <subcellularLocation>
        <location evidence="1 7">Membrane</location>
        <topology evidence="1 7">Multi-pass membrane protein</topology>
    </subcellularLocation>
</comment>
<dbReference type="GO" id="GO:0005345">
    <property type="term" value="F:purine nucleobase transmembrane transporter activity"/>
    <property type="evidence" value="ECO:0007669"/>
    <property type="project" value="UniProtKB-UniRule"/>
</dbReference>
<dbReference type="EMBL" id="VOIH02000003">
    <property type="protein sequence ID" value="KAF3449887.1"/>
    <property type="molecule type" value="Genomic_DNA"/>
</dbReference>
<dbReference type="SUPFAM" id="SSF103481">
    <property type="entry name" value="Multidrug resistance efflux transporter EmrE"/>
    <property type="match status" value="1"/>
</dbReference>
<sequence>MNKLTEKVKVQRYNSKARLVQEANDANSPVHMTISNQSETPRPRNYKFWFRMTLYTFLLLSGQSVATLLGRLYYDKGGKSKWMGTIVLLVGFPIFLPYYGTSAYKSSTTNRIRAKPPSTLILVAVYVFLGLLSAANSYMYSTGLQYLPVSTYSLICASQLAFNAFFSFFLNSQKFTPYIVNSLVLLTISSILLVFQTDSTNQTEVSQLKYAIGFICTIGASAGYGLLLSLTQFSIQNILKRETFSVVIDMTVYQSLVATCATLVGLFASGEWKGLKKEMNEFELGRVSYVMTLTWTAITWQIFSIGTVGLILEVSSLFSNAISVVGLPIVPVLAVIFFQEKMGGVKAIALVLAIWGFVSYVYQQYLDYNKSKIQDKHDNGEPELS</sequence>
<dbReference type="OrthoDB" id="1717816at2759"/>
<gene>
    <name evidence="8" type="ORF">FNV43_RR05966</name>
</gene>
<feature type="transmembrane region" description="Helical" evidence="7">
    <location>
        <begin position="52"/>
        <end position="74"/>
    </location>
</feature>
<comment type="caution">
    <text evidence="8">The sequence shown here is derived from an EMBL/GenBank/DDBJ whole genome shotgun (WGS) entry which is preliminary data.</text>
</comment>
<evidence type="ECO:0000256" key="4">
    <source>
        <dbReference type="ARBA" id="ARBA00022692"/>
    </source>
</evidence>
<feature type="transmembrane region" description="Helical" evidence="7">
    <location>
        <begin position="289"/>
        <end position="312"/>
    </location>
</feature>
<dbReference type="AlphaFoldDB" id="A0A8K0ML19"/>
<protein>
    <recommendedName>
        <fullName evidence="7">Probable purine permease</fullName>
    </recommendedName>
</protein>
<keyword evidence="3 7" id="KW-0813">Transport</keyword>
<feature type="transmembrane region" description="Helical" evidence="7">
    <location>
        <begin position="344"/>
        <end position="362"/>
    </location>
</feature>
<keyword evidence="6 7" id="KW-0472">Membrane</keyword>
<feature type="transmembrane region" description="Helical" evidence="7">
    <location>
        <begin position="120"/>
        <end position="140"/>
    </location>
</feature>
<reference evidence="8" key="1">
    <citation type="submission" date="2020-03" db="EMBL/GenBank/DDBJ databases">
        <title>A high-quality chromosome-level genome assembly of a woody plant with both climbing and erect habits, Rhamnella rubrinervis.</title>
        <authorList>
            <person name="Lu Z."/>
            <person name="Yang Y."/>
            <person name="Zhu X."/>
            <person name="Sun Y."/>
        </authorList>
    </citation>
    <scope>NUCLEOTIDE SEQUENCE</scope>
    <source>
        <strain evidence="8">BYM</strain>
        <tissue evidence="8">Leaf</tissue>
    </source>
</reference>
<feature type="transmembrane region" description="Helical" evidence="7">
    <location>
        <begin position="317"/>
        <end position="338"/>
    </location>
</feature>
<dbReference type="Proteomes" id="UP000796880">
    <property type="component" value="Unassembled WGS sequence"/>
</dbReference>
<keyword evidence="4 7" id="KW-0812">Transmembrane</keyword>
<dbReference type="GO" id="GO:0015211">
    <property type="term" value="F:purine nucleoside transmembrane transporter activity"/>
    <property type="evidence" value="ECO:0007669"/>
    <property type="project" value="UniProtKB-UniRule"/>
</dbReference>
<feature type="transmembrane region" description="Helical" evidence="7">
    <location>
        <begin position="251"/>
        <end position="269"/>
    </location>
</feature>
<organism evidence="8 9">
    <name type="scientific">Rhamnella rubrinervis</name>
    <dbReference type="NCBI Taxonomy" id="2594499"/>
    <lineage>
        <taxon>Eukaryota</taxon>
        <taxon>Viridiplantae</taxon>
        <taxon>Streptophyta</taxon>
        <taxon>Embryophyta</taxon>
        <taxon>Tracheophyta</taxon>
        <taxon>Spermatophyta</taxon>
        <taxon>Magnoliopsida</taxon>
        <taxon>eudicotyledons</taxon>
        <taxon>Gunneridae</taxon>
        <taxon>Pentapetalae</taxon>
        <taxon>rosids</taxon>
        <taxon>fabids</taxon>
        <taxon>Rosales</taxon>
        <taxon>Rhamnaceae</taxon>
        <taxon>rhamnoid group</taxon>
        <taxon>Rhamneae</taxon>
        <taxon>Rhamnella</taxon>
    </lineage>
</organism>
<evidence type="ECO:0000313" key="8">
    <source>
        <dbReference type="EMBL" id="KAF3449887.1"/>
    </source>
</evidence>
<feature type="transmembrane region" description="Helical" evidence="7">
    <location>
        <begin position="178"/>
        <end position="196"/>
    </location>
</feature>
<keyword evidence="9" id="KW-1185">Reference proteome</keyword>
<feature type="transmembrane region" description="Helical" evidence="7">
    <location>
        <begin position="208"/>
        <end position="230"/>
    </location>
</feature>
<evidence type="ECO:0000256" key="1">
    <source>
        <dbReference type="ARBA" id="ARBA00004141"/>
    </source>
</evidence>
<dbReference type="InterPro" id="IPR030182">
    <property type="entry name" value="PUP_plant"/>
</dbReference>
<proteinExistence type="inferred from homology"/>
<dbReference type="PANTHER" id="PTHR31376:SF17">
    <property type="entry name" value="PURINE PERMEASE 21-RELATED"/>
    <property type="match status" value="1"/>
</dbReference>
<dbReference type="GO" id="GO:0016020">
    <property type="term" value="C:membrane"/>
    <property type="evidence" value="ECO:0007669"/>
    <property type="project" value="UniProtKB-SubCell"/>
</dbReference>
<keyword evidence="5 7" id="KW-1133">Transmembrane helix</keyword>
<evidence type="ECO:0000256" key="6">
    <source>
        <dbReference type="ARBA" id="ARBA00023136"/>
    </source>
</evidence>
<comment type="similarity">
    <text evidence="2 7">Belongs to the purine permeases (TC 2.A.7.14) family.</text>
</comment>
<accession>A0A8K0ML19</accession>
<evidence type="ECO:0000256" key="7">
    <source>
        <dbReference type="RuleBase" id="RU368015"/>
    </source>
</evidence>
<dbReference type="Pfam" id="PF16913">
    <property type="entry name" value="PUNUT"/>
    <property type="match status" value="1"/>
</dbReference>
<evidence type="ECO:0000313" key="9">
    <source>
        <dbReference type="Proteomes" id="UP000796880"/>
    </source>
</evidence>
<evidence type="ECO:0000256" key="2">
    <source>
        <dbReference type="ARBA" id="ARBA00006213"/>
    </source>
</evidence>
<feature type="transmembrane region" description="Helical" evidence="7">
    <location>
        <begin position="80"/>
        <end position="99"/>
    </location>
</feature>
<dbReference type="InterPro" id="IPR037185">
    <property type="entry name" value="EmrE-like"/>
</dbReference>
<evidence type="ECO:0000256" key="5">
    <source>
        <dbReference type="ARBA" id="ARBA00022989"/>
    </source>
</evidence>
<evidence type="ECO:0000256" key="3">
    <source>
        <dbReference type="ARBA" id="ARBA00022448"/>
    </source>
</evidence>
<feature type="transmembrane region" description="Helical" evidence="7">
    <location>
        <begin position="152"/>
        <end position="171"/>
    </location>
</feature>
<dbReference type="PANTHER" id="PTHR31376">
    <property type="entry name" value="OS09G0467300 PROTEIN-RELATED"/>
    <property type="match status" value="1"/>
</dbReference>